<dbReference type="InterPro" id="IPR004183">
    <property type="entry name" value="Xdiol_dOase_suB"/>
</dbReference>
<comment type="similarity">
    <text evidence="2">Belongs to the DODA-type extradiol aromatic ring-opening dioxygenase family.</text>
</comment>
<keyword evidence="3" id="KW-0479">Metal-binding</keyword>
<proteinExistence type="inferred from homology"/>
<comment type="caution">
    <text evidence="7">The sequence shown here is derived from an EMBL/GenBank/DDBJ whole genome shotgun (WGS) entry which is preliminary data.</text>
</comment>
<evidence type="ECO:0000256" key="3">
    <source>
        <dbReference type="ARBA" id="ARBA00022723"/>
    </source>
</evidence>
<keyword evidence="7" id="KW-0223">Dioxygenase</keyword>
<reference evidence="7" key="1">
    <citation type="journal article" date="2014" name="Int. J. Syst. Evol. Microbiol.">
        <title>Complete genome of a new Firmicutes species belonging to the dominant human colonic microbiota ('Ruminococcus bicirculans') reveals two chromosomes and a selective capacity to utilize plant glucans.</title>
        <authorList>
            <consortium name="NISC Comparative Sequencing Program"/>
            <person name="Wegmann U."/>
            <person name="Louis P."/>
            <person name="Goesmann A."/>
            <person name="Henrissat B."/>
            <person name="Duncan S.H."/>
            <person name="Flint H.J."/>
        </authorList>
    </citation>
    <scope>NUCLEOTIDE SEQUENCE</scope>
    <source>
        <strain evidence="7">NBRC 103855</strain>
    </source>
</reference>
<name>A0ABQ5UJ59_9HYPH</name>
<keyword evidence="4" id="KW-0862">Zinc</keyword>
<dbReference type="SUPFAM" id="SSF53213">
    <property type="entry name" value="LigB-like"/>
    <property type="match status" value="1"/>
</dbReference>
<keyword evidence="5" id="KW-0560">Oxidoreductase</keyword>
<evidence type="ECO:0000256" key="1">
    <source>
        <dbReference type="ARBA" id="ARBA00001947"/>
    </source>
</evidence>
<evidence type="ECO:0000313" key="8">
    <source>
        <dbReference type="Proteomes" id="UP001161406"/>
    </source>
</evidence>
<dbReference type="Proteomes" id="UP001161406">
    <property type="component" value="Unassembled WGS sequence"/>
</dbReference>
<protein>
    <submittedName>
        <fullName evidence="7">Dioxygenase</fullName>
    </submittedName>
</protein>
<dbReference type="PANTHER" id="PTHR30096">
    <property type="entry name" value="4,5-DOPA DIOXYGENASE EXTRADIOL-LIKE PROTEIN"/>
    <property type="match status" value="1"/>
</dbReference>
<sequence length="277" mass="30495">MPDPRLPTYFISHGGGPWPYMTGEFRRNFDQLERSLLDMRVELGDKPKAVLVVSGHWEERGFAISSGEKPGMVYDYYGFPEEFYRIVYAAPGSPSLARRVKDLLGGAGIAAALDPTRGYDHGTFSILKPLYPDEDIPVVQLSLDAGYDAALHLAVGRALAPLRDEGILIVGSGLSYHNLSQMRGAAGNEPSRRFDAWLQETLVNTRDKTRSHRLIEWEKAPAARVAHPREDHLIPLMVVVGAAEGEAAATTFHQKDFMGGLTASSFRFGGLPTITDR</sequence>
<accession>A0ABQ5UJ59</accession>
<dbReference type="Pfam" id="PF02900">
    <property type="entry name" value="LigB"/>
    <property type="match status" value="1"/>
</dbReference>
<comment type="cofactor">
    <cofactor evidence="1">
        <name>Zn(2+)</name>
        <dbReference type="ChEBI" id="CHEBI:29105"/>
    </cofactor>
</comment>
<evidence type="ECO:0000256" key="5">
    <source>
        <dbReference type="ARBA" id="ARBA00023002"/>
    </source>
</evidence>
<dbReference type="GO" id="GO:0051213">
    <property type="term" value="F:dioxygenase activity"/>
    <property type="evidence" value="ECO:0007669"/>
    <property type="project" value="UniProtKB-KW"/>
</dbReference>
<keyword evidence="8" id="KW-1185">Reference proteome</keyword>
<evidence type="ECO:0000256" key="2">
    <source>
        <dbReference type="ARBA" id="ARBA00007581"/>
    </source>
</evidence>
<dbReference type="PIRSF" id="PIRSF006157">
    <property type="entry name" value="Doxgns_DODA"/>
    <property type="match status" value="1"/>
</dbReference>
<dbReference type="EMBL" id="BSNG01000003">
    <property type="protein sequence ID" value="GLQ12124.1"/>
    <property type="molecule type" value="Genomic_DNA"/>
</dbReference>
<dbReference type="InterPro" id="IPR014436">
    <property type="entry name" value="Extradiol_dOase_DODA"/>
</dbReference>
<evidence type="ECO:0000259" key="6">
    <source>
        <dbReference type="Pfam" id="PF02900"/>
    </source>
</evidence>
<organism evidence="7 8">
    <name type="scientific">Devosia yakushimensis</name>
    <dbReference type="NCBI Taxonomy" id="470028"/>
    <lineage>
        <taxon>Bacteria</taxon>
        <taxon>Pseudomonadati</taxon>
        <taxon>Pseudomonadota</taxon>
        <taxon>Alphaproteobacteria</taxon>
        <taxon>Hyphomicrobiales</taxon>
        <taxon>Devosiaceae</taxon>
        <taxon>Devosia</taxon>
    </lineage>
</organism>
<reference evidence="7" key="2">
    <citation type="submission" date="2023-01" db="EMBL/GenBank/DDBJ databases">
        <title>Draft genome sequence of Devosia yakushimensis strain NBRC 103855.</title>
        <authorList>
            <person name="Sun Q."/>
            <person name="Mori K."/>
        </authorList>
    </citation>
    <scope>NUCLEOTIDE SEQUENCE</scope>
    <source>
        <strain evidence="7">NBRC 103855</strain>
    </source>
</reference>
<evidence type="ECO:0000313" key="7">
    <source>
        <dbReference type="EMBL" id="GLQ12124.1"/>
    </source>
</evidence>
<feature type="domain" description="Extradiol ring-cleavage dioxygenase class III enzyme subunit B" evidence="6">
    <location>
        <begin position="9"/>
        <end position="249"/>
    </location>
</feature>
<dbReference type="Gene3D" id="3.40.830.10">
    <property type="entry name" value="LigB-like"/>
    <property type="match status" value="1"/>
</dbReference>
<dbReference type="CDD" id="cd07363">
    <property type="entry name" value="45_DOPA_Dioxygenase"/>
    <property type="match status" value="1"/>
</dbReference>
<dbReference type="RefSeq" id="WP_284393928.1">
    <property type="nucleotide sequence ID" value="NZ_BSNG01000003.1"/>
</dbReference>
<dbReference type="PANTHER" id="PTHR30096:SF0">
    <property type="entry name" value="4,5-DOPA DIOXYGENASE EXTRADIOL-LIKE PROTEIN"/>
    <property type="match status" value="1"/>
</dbReference>
<gene>
    <name evidence="7" type="ORF">GCM10007913_40560</name>
</gene>
<evidence type="ECO:0000256" key="4">
    <source>
        <dbReference type="ARBA" id="ARBA00022833"/>
    </source>
</evidence>